<feature type="domain" description="Amidohydrolase-related" evidence="1">
    <location>
        <begin position="13"/>
        <end position="272"/>
    </location>
</feature>
<dbReference type="Proteomes" id="UP000216188">
    <property type="component" value="Unassembled WGS sequence"/>
</dbReference>
<dbReference type="Gene3D" id="3.20.20.140">
    <property type="entry name" value="Metal-dependent hydrolases"/>
    <property type="match status" value="1"/>
</dbReference>
<organism evidence="2 3">
    <name type="scientific">Brucella pseudogrignonensis</name>
    <dbReference type="NCBI Taxonomy" id="419475"/>
    <lineage>
        <taxon>Bacteria</taxon>
        <taxon>Pseudomonadati</taxon>
        <taxon>Pseudomonadota</taxon>
        <taxon>Alphaproteobacteria</taxon>
        <taxon>Hyphomicrobiales</taxon>
        <taxon>Brucellaceae</taxon>
        <taxon>Brucella/Ochrobactrum group</taxon>
        <taxon>Brucella</taxon>
    </lineage>
</organism>
<dbReference type="GO" id="GO:0016787">
    <property type="term" value="F:hydrolase activity"/>
    <property type="evidence" value="ECO:0007669"/>
    <property type="project" value="UniProtKB-KW"/>
</dbReference>
<keyword evidence="3" id="KW-1185">Reference proteome</keyword>
<gene>
    <name evidence="2" type="ORF">CEV34_0041</name>
</gene>
<dbReference type="EMBL" id="NNRM01000001">
    <property type="protein sequence ID" value="OYR30935.1"/>
    <property type="molecule type" value="Genomic_DNA"/>
</dbReference>
<dbReference type="InterPro" id="IPR032466">
    <property type="entry name" value="Metal_Hydrolase"/>
</dbReference>
<name>A0A256GUR0_9HYPH</name>
<accession>A0A256GUR0</accession>
<dbReference type="Pfam" id="PF04909">
    <property type="entry name" value="Amidohydro_2"/>
    <property type="match status" value="1"/>
</dbReference>
<dbReference type="RefSeq" id="WP_094543034.1">
    <property type="nucleotide sequence ID" value="NZ_JBHEEM010000023.1"/>
</dbReference>
<dbReference type="SUPFAM" id="SSF51556">
    <property type="entry name" value="Metallo-dependent hydrolases"/>
    <property type="match status" value="1"/>
</dbReference>
<dbReference type="PANTHER" id="PTHR35563">
    <property type="entry name" value="BARREL METAL-DEPENDENT HYDROLASE, PUTATIVE (AFU_ORTHOLOGUE AFUA_1G16240)-RELATED"/>
    <property type="match status" value="1"/>
</dbReference>
<sequence length="278" mass="30282">MISEASLLPAEAVDAHMHIYAEGVHKGDAPFTVPRATVDDYQHVMRKLGIESVVLVQSMLYGTDNSVMLSGLRTLGNSARGIAVVNVKASEALLDDLGSQGIVGLRAFMLHGGIYEWSDLPDLGERLAARGWQMHLQLDGRELPQRMDVISRIPCKIVIDHVGKFLKPVGPDHTAFKSLMSLLATGNVWIKLSGIYETSITGAPDYEDVAVLARTVADAFPHRVIWASNWPHPNLQPAPDDGLLIELSRSIVPDPYRQKLLFSANAQALFGFGAEGNP</sequence>
<evidence type="ECO:0000313" key="3">
    <source>
        <dbReference type="Proteomes" id="UP000216188"/>
    </source>
</evidence>
<dbReference type="InterPro" id="IPR052358">
    <property type="entry name" value="Aro_Compnd_Degr_Hydrolases"/>
</dbReference>
<reference evidence="2 3" key="1">
    <citation type="submission" date="2017-07" db="EMBL/GenBank/DDBJ databases">
        <title>Phylogenetic study on the rhizospheric bacterium Ochrobactrum sp. A44.</title>
        <authorList>
            <person name="Krzyzanowska D.M."/>
            <person name="Ossowicki A."/>
            <person name="Rajewska M."/>
            <person name="Maciag T."/>
            <person name="Kaczynski Z."/>
            <person name="Czerwicka M."/>
            <person name="Jafra S."/>
        </authorList>
    </citation>
    <scope>NUCLEOTIDE SEQUENCE [LARGE SCALE GENOMIC DNA]</scope>
    <source>
        <strain evidence="2 3">CCUG 30717</strain>
    </source>
</reference>
<comment type="caution">
    <text evidence="2">The sequence shown here is derived from an EMBL/GenBank/DDBJ whole genome shotgun (WGS) entry which is preliminary data.</text>
</comment>
<dbReference type="AlphaFoldDB" id="A0A256GUR0"/>
<evidence type="ECO:0000259" key="1">
    <source>
        <dbReference type="Pfam" id="PF04909"/>
    </source>
</evidence>
<evidence type="ECO:0000313" key="2">
    <source>
        <dbReference type="EMBL" id="OYR30935.1"/>
    </source>
</evidence>
<keyword evidence="2" id="KW-0378">Hydrolase</keyword>
<dbReference type="PANTHER" id="PTHR35563:SF2">
    <property type="entry name" value="BARREL METAL-DEPENDENT HYDROLASE, PUTATIVE (AFU_ORTHOLOGUE AFUA_1G16240)-RELATED"/>
    <property type="match status" value="1"/>
</dbReference>
<protein>
    <submittedName>
        <fullName evidence="2">Amidohydrolase family protein</fullName>
    </submittedName>
</protein>
<proteinExistence type="predicted"/>
<dbReference type="InterPro" id="IPR006680">
    <property type="entry name" value="Amidohydro-rel"/>
</dbReference>